<dbReference type="EMBL" id="CAJVPJ010006572">
    <property type="protein sequence ID" value="CAG8669657.1"/>
    <property type="molecule type" value="Genomic_DNA"/>
</dbReference>
<reference evidence="4" key="1">
    <citation type="submission" date="2021-06" db="EMBL/GenBank/DDBJ databases">
        <authorList>
            <person name="Kallberg Y."/>
            <person name="Tangrot J."/>
            <person name="Rosling A."/>
        </authorList>
    </citation>
    <scope>NUCLEOTIDE SEQUENCE</scope>
    <source>
        <strain evidence="4">IA702</strain>
    </source>
</reference>
<dbReference type="FunFam" id="3.10.20.370:FF:000001">
    <property type="entry name" value="Retrovirus-related Pol polyprotein from transposon 17.6-like protein"/>
    <property type="match status" value="1"/>
</dbReference>
<evidence type="ECO:0000259" key="2">
    <source>
        <dbReference type="Pfam" id="PF17919"/>
    </source>
</evidence>
<dbReference type="PANTHER" id="PTHR37984:SF5">
    <property type="entry name" value="PROTEIN NYNRIN-LIKE"/>
    <property type="match status" value="1"/>
</dbReference>
<feature type="non-terminal residue" evidence="4">
    <location>
        <position position="254"/>
    </location>
</feature>
<evidence type="ECO:0000313" key="5">
    <source>
        <dbReference type="Proteomes" id="UP000789572"/>
    </source>
</evidence>
<dbReference type="Gene3D" id="3.10.20.370">
    <property type="match status" value="1"/>
</dbReference>
<dbReference type="InterPro" id="IPR041577">
    <property type="entry name" value="RT_RNaseH_2"/>
</dbReference>
<dbReference type="PANTHER" id="PTHR37984">
    <property type="entry name" value="PROTEIN CBG26694"/>
    <property type="match status" value="1"/>
</dbReference>
<dbReference type="GO" id="GO:0003824">
    <property type="term" value="F:catalytic activity"/>
    <property type="evidence" value="ECO:0007669"/>
    <property type="project" value="UniProtKB-KW"/>
</dbReference>
<feature type="non-terminal residue" evidence="4">
    <location>
        <position position="1"/>
    </location>
</feature>
<dbReference type="SUPFAM" id="SSF56672">
    <property type="entry name" value="DNA/RNA polymerases"/>
    <property type="match status" value="1"/>
</dbReference>
<feature type="domain" description="Integrase zinc-binding" evidence="3">
    <location>
        <begin position="220"/>
        <end position="254"/>
    </location>
</feature>
<dbReference type="InterPro" id="IPR050951">
    <property type="entry name" value="Retrovirus_Pol_polyprotein"/>
</dbReference>
<keyword evidence="5" id="KW-1185">Reference proteome</keyword>
<dbReference type="AlphaFoldDB" id="A0A9N9E8N7"/>
<dbReference type="Pfam" id="PF17919">
    <property type="entry name" value="RT_RNaseH_2"/>
    <property type="match status" value="1"/>
</dbReference>
<dbReference type="Proteomes" id="UP000789572">
    <property type="component" value="Unassembled WGS sequence"/>
</dbReference>
<evidence type="ECO:0000259" key="3">
    <source>
        <dbReference type="Pfam" id="PF17921"/>
    </source>
</evidence>
<protein>
    <submittedName>
        <fullName evidence="4">5734_t:CDS:1</fullName>
    </submittedName>
</protein>
<name>A0A9N9E8N7_9GLOM</name>
<feature type="domain" description="Reverse transcriptase/retrotransposon-derived protein RNase H-like" evidence="2">
    <location>
        <begin position="18"/>
        <end position="117"/>
    </location>
</feature>
<dbReference type="InterPro" id="IPR041588">
    <property type="entry name" value="Integrase_H2C2"/>
</dbReference>
<dbReference type="CDD" id="cd09274">
    <property type="entry name" value="RNase_HI_RT_Ty3"/>
    <property type="match status" value="1"/>
</dbReference>
<comment type="caution">
    <text evidence="4">The sequence shown here is derived from an EMBL/GenBank/DDBJ whole genome shotgun (WGS) entry which is preliminary data.</text>
</comment>
<evidence type="ECO:0000313" key="4">
    <source>
        <dbReference type="EMBL" id="CAG8669657.1"/>
    </source>
</evidence>
<organism evidence="4 5">
    <name type="scientific">Paraglomus occultum</name>
    <dbReference type="NCBI Taxonomy" id="144539"/>
    <lineage>
        <taxon>Eukaryota</taxon>
        <taxon>Fungi</taxon>
        <taxon>Fungi incertae sedis</taxon>
        <taxon>Mucoromycota</taxon>
        <taxon>Glomeromycotina</taxon>
        <taxon>Glomeromycetes</taxon>
        <taxon>Paraglomerales</taxon>
        <taxon>Paraglomeraceae</taxon>
        <taxon>Paraglomus</taxon>
    </lineage>
</organism>
<proteinExistence type="predicted"/>
<accession>A0A9N9E8N7</accession>
<dbReference type="InterPro" id="IPR043502">
    <property type="entry name" value="DNA/RNA_pol_sf"/>
</dbReference>
<sequence>EKAAHLQSLLRKRARFAWTDVQAKAFQELKDALVSAAVLAYPNKEQPFKLMTDASDIALGAVLMQWNPEEKRDYVVSYTSKALNPAEKNYDTTDREGLAAVWAIRKYKRYLHGRHFELFTDHKALLSITHKLEPRSKRKARWVSELQEYDFTIRHLEGKKNVIADALSRDPKFGVTDNKKKMDPTAYAKLKEKALTDRELKVRRGVLFIEKKPNQWRRVIPSPNHEEIIRSVHEQGHMGIHSTVNKIKERFWWP</sequence>
<keyword evidence="1" id="KW-0511">Multifunctional enzyme</keyword>
<evidence type="ECO:0000256" key="1">
    <source>
        <dbReference type="ARBA" id="ARBA00023268"/>
    </source>
</evidence>
<dbReference type="Pfam" id="PF17921">
    <property type="entry name" value="Integrase_H2C2"/>
    <property type="match status" value="1"/>
</dbReference>
<dbReference type="OrthoDB" id="5593162at2759"/>
<gene>
    <name evidence="4" type="ORF">POCULU_LOCUS10897</name>
</gene>
<dbReference type="Gene3D" id="1.10.340.70">
    <property type="match status" value="1"/>
</dbReference>